<dbReference type="KEGG" id="nneo:PQG83_01465"/>
<proteinExistence type="predicted"/>
<keyword evidence="1" id="KW-1133">Transmembrane helix</keyword>
<protein>
    <submittedName>
        <fullName evidence="2">YbaN family protein</fullName>
    </submittedName>
</protein>
<dbReference type="Proteomes" id="UP001302494">
    <property type="component" value="Chromosome"/>
</dbReference>
<sequence>MLVIGWGSLALGILGLFFPLLPTMPFILLAASCFSKSSPRLHSWLLSQPLLGPMIQNWHHEGSINQNTKVTATIFMIGFFGCSLLFFPTSTLLTIFLVCIGTGVLCFIWTRPLPSGHLHQFSNRPADTGKNLVGPG</sequence>
<keyword evidence="1" id="KW-0812">Transmembrane</keyword>
<dbReference type="EMBL" id="CP116968">
    <property type="protein sequence ID" value="WNM64230.1"/>
    <property type="molecule type" value="Genomic_DNA"/>
</dbReference>
<keyword evidence="3" id="KW-1185">Reference proteome</keyword>
<feature type="transmembrane region" description="Helical" evidence="1">
    <location>
        <begin position="6"/>
        <end position="31"/>
    </location>
</feature>
<accession>A0AA96JYQ4</accession>
<dbReference type="PANTHER" id="PTHR35813:SF1">
    <property type="entry name" value="INNER MEMBRANE PROTEIN YBAN"/>
    <property type="match status" value="1"/>
</dbReference>
<dbReference type="InterPro" id="IPR007401">
    <property type="entry name" value="DUF454"/>
</dbReference>
<reference evidence="2 3" key="1">
    <citation type="submission" date="2023-01" db="EMBL/GenBank/DDBJ databases">
        <title>Cultivation and genomic characterization of new, ubiquitous marine nitrite-oxidizing bacteria from the Nitrospirales.</title>
        <authorList>
            <person name="Mueller A.J."/>
            <person name="Daebeler A."/>
            <person name="Herbold C.W."/>
            <person name="Kirkegaard R.H."/>
            <person name="Daims H."/>
        </authorList>
    </citation>
    <scope>NUCLEOTIDE SEQUENCE [LARGE SCALE GENOMIC DNA]</scope>
    <source>
        <strain evidence="2 3">DK</strain>
    </source>
</reference>
<name>A0AA96JYQ4_9BACT</name>
<evidence type="ECO:0000313" key="2">
    <source>
        <dbReference type="EMBL" id="WNM64230.1"/>
    </source>
</evidence>
<feature type="transmembrane region" description="Helical" evidence="1">
    <location>
        <begin position="70"/>
        <end position="87"/>
    </location>
</feature>
<dbReference type="AlphaFoldDB" id="A0AA96JYQ4"/>
<evidence type="ECO:0000256" key="1">
    <source>
        <dbReference type="SAM" id="Phobius"/>
    </source>
</evidence>
<dbReference type="PIRSF" id="PIRSF016789">
    <property type="entry name" value="DUF454"/>
    <property type="match status" value="1"/>
</dbReference>
<dbReference type="Pfam" id="PF04304">
    <property type="entry name" value="DUF454"/>
    <property type="match status" value="1"/>
</dbReference>
<dbReference type="GO" id="GO:0005886">
    <property type="term" value="C:plasma membrane"/>
    <property type="evidence" value="ECO:0007669"/>
    <property type="project" value="TreeGrafter"/>
</dbReference>
<dbReference type="PANTHER" id="PTHR35813">
    <property type="entry name" value="INNER MEMBRANE PROTEIN YBAN"/>
    <property type="match status" value="1"/>
</dbReference>
<feature type="transmembrane region" description="Helical" evidence="1">
    <location>
        <begin position="93"/>
        <end position="110"/>
    </location>
</feature>
<keyword evidence="1" id="KW-0472">Membrane</keyword>
<organism evidence="2 3">
    <name type="scientific">Candidatus Nitrospira neomarina</name>
    <dbReference type="NCBI Taxonomy" id="3020899"/>
    <lineage>
        <taxon>Bacteria</taxon>
        <taxon>Pseudomonadati</taxon>
        <taxon>Nitrospirota</taxon>
        <taxon>Nitrospiria</taxon>
        <taxon>Nitrospirales</taxon>
        <taxon>Nitrospiraceae</taxon>
        <taxon>Nitrospira</taxon>
    </lineage>
</organism>
<gene>
    <name evidence="2" type="ORF">PQG83_01465</name>
</gene>
<evidence type="ECO:0000313" key="3">
    <source>
        <dbReference type="Proteomes" id="UP001302494"/>
    </source>
</evidence>